<feature type="transmembrane region" description="Helical" evidence="8">
    <location>
        <begin position="462"/>
        <end position="486"/>
    </location>
</feature>
<keyword evidence="3 8" id="KW-0812">Transmembrane</keyword>
<dbReference type="InterPro" id="IPR036259">
    <property type="entry name" value="MFS_trans_sf"/>
</dbReference>
<dbReference type="PANTHER" id="PTHR43791">
    <property type="entry name" value="PERMEASE-RELATED"/>
    <property type="match status" value="1"/>
</dbReference>
<dbReference type="GO" id="GO:0016020">
    <property type="term" value="C:membrane"/>
    <property type="evidence" value="ECO:0007669"/>
    <property type="project" value="UniProtKB-SubCell"/>
</dbReference>
<feature type="transmembrane region" description="Helical" evidence="8">
    <location>
        <begin position="309"/>
        <end position="333"/>
    </location>
</feature>
<evidence type="ECO:0000256" key="5">
    <source>
        <dbReference type="ARBA" id="ARBA00023136"/>
    </source>
</evidence>
<proteinExistence type="inferred from homology"/>
<evidence type="ECO:0000256" key="2">
    <source>
        <dbReference type="ARBA" id="ARBA00022448"/>
    </source>
</evidence>
<dbReference type="SUPFAM" id="SSF103473">
    <property type="entry name" value="MFS general substrate transporter"/>
    <property type="match status" value="1"/>
</dbReference>
<dbReference type="CDD" id="cd17327">
    <property type="entry name" value="MFS_FEN2_like"/>
    <property type="match status" value="1"/>
</dbReference>
<keyword evidence="2" id="KW-0813">Transport</keyword>
<feature type="transmembrane region" description="Helical" evidence="8">
    <location>
        <begin position="209"/>
        <end position="228"/>
    </location>
</feature>
<evidence type="ECO:0000313" key="9">
    <source>
        <dbReference type="EMBL" id="SCW03430.1"/>
    </source>
</evidence>
<feature type="transmembrane region" description="Helical" evidence="8">
    <location>
        <begin position="151"/>
        <end position="171"/>
    </location>
</feature>
<feature type="transmembrane region" description="Helical" evidence="8">
    <location>
        <begin position="374"/>
        <end position="394"/>
    </location>
</feature>
<keyword evidence="5 8" id="KW-0472">Membrane</keyword>
<gene>
    <name evidence="9" type="ORF">LAFE_0G10242G</name>
</gene>
<keyword evidence="4 8" id="KW-1133">Transmembrane helix</keyword>
<dbReference type="EMBL" id="LT598486">
    <property type="protein sequence ID" value="SCW03430.1"/>
    <property type="molecule type" value="Genomic_DNA"/>
</dbReference>
<feature type="transmembrane region" description="Helical" evidence="8">
    <location>
        <begin position="433"/>
        <end position="450"/>
    </location>
</feature>
<sequence>MIGRPSMAHSLSQQEEKDTKTSITEVKSPVLTTVLSLEGELIEINEKDADQAFQYALDTINLELDPDVERKLIRKIDWMILPIVVALMSCQLMDKTTNSYASIMGLQSDLKMTGQVYSWVGSSFYFGYLVFEFPANLLLQRFPLSKTLGTAVIIWGIILMCHAACFSSAPFLLCRVLLGVFEGFMNPAYILLTSQWYKKSEQFMRSCIWFGFQGFGTILGAGIAYALAKYDNYALASWRLLYVITGSITIFLGILSIVHVPDIPVKAWFLNETEKKYCVERIRGNQQGFGNQRFKKNQVIEAFTDLRTLLFFIYGMSYAIPNGGFTNFGSILLKGDFGFSTYEALLMNMPGGGIDIVIPFLVAWLSLKFFKGDRLIICFIVNTLVIVGMCLLNFTNNKGSKLTGYLTFYAATAVVSGMVSCISSNTAGHTKKVTVNTLFLVGYCVGNIIGPQSFRANQAPNYAGAKIAMLVSFCAGDVCIALMYWLNKRDNKIRDAKREALGSEYTPAENVEFSDLTDKENPEFRYSL</sequence>
<keyword evidence="10" id="KW-1185">Reference proteome</keyword>
<dbReference type="Proteomes" id="UP000190831">
    <property type="component" value="Chromosome G"/>
</dbReference>
<feature type="transmembrane region" description="Helical" evidence="8">
    <location>
        <begin position="406"/>
        <end position="426"/>
    </location>
</feature>
<evidence type="ECO:0000256" key="8">
    <source>
        <dbReference type="SAM" id="Phobius"/>
    </source>
</evidence>
<dbReference type="OMA" id="MSYAIPN"/>
<feature type="transmembrane region" description="Helical" evidence="8">
    <location>
        <begin position="240"/>
        <end position="260"/>
    </location>
</feature>
<dbReference type="PANTHER" id="PTHR43791:SF1">
    <property type="entry name" value="ALLANTOATE PERMEASE"/>
    <property type="match status" value="1"/>
</dbReference>
<dbReference type="InterPro" id="IPR011701">
    <property type="entry name" value="MFS"/>
</dbReference>
<evidence type="ECO:0000256" key="6">
    <source>
        <dbReference type="ARBA" id="ARBA00037968"/>
    </source>
</evidence>
<dbReference type="Gene3D" id="1.20.1250.20">
    <property type="entry name" value="MFS general substrate transporter like domains"/>
    <property type="match status" value="2"/>
</dbReference>
<reference evidence="9 10" key="1">
    <citation type="submission" date="2016-03" db="EMBL/GenBank/DDBJ databases">
        <authorList>
            <person name="Devillers H."/>
        </authorList>
    </citation>
    <scope>NUCLEOTIDE SEQUENCE [LARGE SCALE GENOMIC DNA]</scope>
    <source>
        <strain evidence="9">CBS 6772</strain>
    </source>
</reference>
<feature type="region of interest" description="Disordered" evidence="7">
    <location>
        <begin position="1"/>
        <end position="23"/>
    </location>
</feature>
<dbReference type="GO" id="GO:0022857">
    <property type="term" value="F:transmembrane transporter activity"/>
    <property type="evidence" value="ECO:0007669"/>
    <property type="project" value="InterPro"/>
</dbReference>
<feature type="transmembrane region" description="Helical" evidence="8">
    <location>
        <begin position="177"/>
        <end position="197"/>
    </location>
</feature>
<comment type="subcellular location">
    <subcellularLocation>
        <location evidence="1">Membrane</location>
        <topology evidence="1">Multi-pass membrane protein</topology>
    </subcellularLocation>
</comment>
<feature type="transmembrane region" description="Helical" evidence="8">
    <location>
        <begin position="116"/>
        <end position="139"/>
    </location>
</feature>
<dbReference type="AlphaFoldDB" id="A0A1G4MHN6"/>
<protein>
    <submittedName>
        <fullName evidence="9">LAFE_0G10242g1_1</fullName>
    </submittedName>
</protein>
<comment type="similarity">
    <text evidence="6">Belongs to the major facilitator superfamily. Allantoate permease family.</text>
</comment>
<evidence type="ECO:0000256" key="3">
    <source>
        <dbReference type="ARBA" id="ARBA00022692"/>
    </source>
</evidence>
<evidence type="ECO:0000256" key="1">
    <source>
        <dbReference type="ARBA" id="ARBA00004141"/>
    </source>
</evidence>
<dbReference type="FunFam" id="1.20.1250.20:FF:000064">
    <property type="entry name" value="MFS allantoate transporter"/>
    <property type="match status" value="1"/>
</dbReference>
<dbReference type="OrthoDB" id="6730379at2759"/>
<organism evidence="9 10">
    <name type="scientific">Lachancea fermentati</name>
    <name type="common">Zygosaccharomyces fermentati</name>
    <dbReference type="NCBI Taxonomy" id="4955"/>
    <lineage>
        <taxon>Eukaryota</taxon>
        <taxon>Fungi</taxon>
        <taxon>Dikarya</taxon>
        <taxon>Ascomycota</taxon>
        <taxon>Saccharomycotina</taxon>
        <taxon>Saccharomycetes</taxon>
        <taxon>Saccharomycetales</taxon>
        <taxon>Saccharomycetaceae</taxon>
        <taxon>Lachancea</taxon>
    </lineage>
</organism>
<evidence type="ECO:0000313" key="10">
    <source>
        <dbReference type="Proteomes" id="UP000190831"/>
    </source>
</evidence>
<evidence type="ECO:0000256" key="7">
    <source>
        <dbReference type="SAM" id="MobiDB-lite"/>
    </source>
</evidence>
<feature type="transmembrane region" description="Helical" evidence="8">
    <location>
        <begin position="345"/>
        <end position="367"/>
    </location>
</feature>
<accession>A0A1G4MHN6</accession>
<name>A0A1G4MHN6_LACFM</name>
<dbReference type="Pfam" id="PF07690">
    <property type="entry name" value="MFS_1"/>
    <property type="match status" value="1"/>
</dbReference>
<evidence type="ECO:0000256" key="4">
    <source>
        <dbReference type="ARBA" id="ARBA00022989"/>
    </source>
</evidence>